<evidence type="ECO:0000259" key="13">
    <source>
        <dbReference type="Pfam" id="PF17919"/>
    </source>
</evidence>
<keyword evidence="2" id="KW-0813">Transport</keyword>
<keyword evidence="17" id="KW-1185">Reference proteome</keyword>
<evidence type="ECO:0000256" key="1">
    <source>
        <dbReference type="ARBA" id="ARBA00004141"/>
    </source>
</evidence>
<feature type="transmembrane region" description="Helical" evidence="11">
    <location>
        <begin position="736"/>
        <end position="758"/>
    </location>
</feature>
<dbReference type="Gene3D" id="3.30.70.270">
    <property type="match status" value="1"/>
</dbReference>
<dbReference type="Gene3D" id="3.40.50.12370">
    <property type="match status" value="1"/>
</dbReference>
<comment type="caution">
    <text evidence="16">The sequence shown here is derived from an EMBL/GenBank/DDBJ whole genome shotgun (WGS) entry which is preliminary data.</text>
</comment>
<dbReference type="GO" id="GO:0016020">
    <property type="term" value="C:membrane"/>
    <property type="evidence" value="ECO:0007669"/>
    <property type="project" value="UniProtKB-SubCell"/>
</dbReference>
<evidence type="ECO:0000256" key="6">
    <source>
        <dbReference type="ARBA" id="ARBA00022989"/>
    </source>
</evidence>
<evidence type="ECO:0000256" key="2">
    <source>
        <dbReference type="ARBA" id="ARBA00022448"/>
    </source>
</evidence>
<dbReference type="InterPro" id="IPR041577">
    <property type="entry name" value="RT_RNaseH_2"/>
</dbReference>
<dbReference type="InterPro" id="IPR057290">
    <property type="entry name" value="CHX17_C"/>
</dbReference>
<evidence type="ECO:0000256" key="5">
    <source>
        <dbReference type="ARBA" id="ARBA00022958"/>
    </source>
</evidence>
<evidence type="ECO:0000259" key="14">
    <source>
        <dbReference type="Pfam" id="PF23256"/>
    </source>
</evidence>
<name>A0A2G2WTT8_CAPBA</name>
<dbReference type="InterPro" id="IPR006153">
    <property type="entry name" value="Cation/H_exchanger_TM"/>
</dbReference>
<feature type="domain" description="Cation/H(+) antiporter C-terminal" evidence="15">
    <location>
        <begin position="1130"/>
        <end position="1275"/>
    </location>
</feature>
<keyword evidence="6 11" id="KW-1133">Transmembrane helix</keyword>
<dbReference type="InterPro" id="IPR050794">
    <property type="entry name" value="CPA2_transporter"/>
</dbReference>
<feature type="compositionally biased region" description="Basic and acidic residues" evidence="10">
    <location>
        <begin position="14"/>
        <end position="24"/>
    </location>
</feature>
<feature type="transmembrane region" description="Helical" evidence="11">
    <location>
        <begin position="913"/>
        <end position="935"/>
    </location>
</feature>
<feature type="region of interest" description="Disordered" evidence="10">
    <location>
        <begin position="1"/>
        <end position="43"/>
    </location>
</feature>
<reference evidence="16 17" key="1">
    <citation type="journal article" date="2017" name="Genome Biol.">
        <title>New reference genome sequences of hot pepper reveal the massive evolution of plant disease-resistance genes by retroduplication.</title>
        <authorList>
            <person name="Kim S."/>
            <person name="Park J."/>
            <person name="Yeom S.I."/>
            <person name="Kim Y.M."/>
            <person name="Seo E."/>
            <person name="Kim K.T."/>
            <person name="Kim M.S."/>
            <person name="Lee J.M."/>
            <person name="Cheong K."/>
            <person name="Shin H.S."/>
            <person name="Kim S.B."/>
            <person name="Han K."/>
            <person name="Lee J."/>
            <person name="Park M."/>
            <person name="Lee H.A."/>
            <person name="Lee H.Y."/>
            <person name="Lee Y."/>
            <person name="Oh S."/>
            <person name="Lee J.H."/>
            <person name="Choi E."/>
            <person name="Choi E."/>
            <person name="Lee S.E."/>
            <person name="Jeon J."/>
            <person name="Kim H."/>
            <person name="Choi G."/>
            <person name="Song H."/>
            <person name="Lee J."/>
            <person name="Lee S.C."/>
            <person name="Kwon J.K."/>
            <person name="Lee H.Y."/>
            <person name="Koo N."/>
            <person name="Hong Y."/>
            <person name="Kim R.W."/>
            <person name="Kang W.H."/>
            <person name="Huh J.H."/>
            <person name="Kang B.C."/>
            <person name="Yang T.J."/>
            <person name="Lee Y.H."/>
            <person name="Bennetzen J.L."/>
            <person name="Choi D."/>
        </authorList>
    </citation>
    <scope>NUCLEOTIDE SEQUENCE [LARGE SCALE GENOMIC DNA]</scope>
    <source>
        <strain evidence="17">cv. PBC81</strain>
    </source>
</reference>
<evidence type="ECO:0000256" key="3">
    <source>
        <dbReference type="ARBA" id="ARBA00022538"/>
    </source>
</evidence>
<dbReference type="InterPro" id="IPR057291">
    <property type="entry name" value="CHX17_2nd"/>
</dbReference>
<feature type="transmembrane region" description="Helical" evidence="11">
    <location>
        <begin position="464"/>
        <end position="485"/>
    </location>
</feature>
<feature type="domain" description="Reverse transcriptase/retrotransposon-derived protein RNase H-like" evidence="13">
    <location>
        <begin position="229"/>
        <end position="284"/>
    </location>
</feature>
<comment type="subcellular location">
    <subcellularLocation>
        <location evidence="1">Membrane</location>
        <topology evidence="1">Multi-pass membrane protein</topology>
    </subcellularLocation>
</comment>
<comment type="similarity">
    <text evidence="9">Belongs to the monovalent cation:proton antiporter 2 (CPA2) transporter (TC 2.A.37) family. CHX (TC 2.A.37.4) subfamily.</text>
</comment>
<evidence type="ECO:0000256" key="11">
    <source>
        <dbReference type="SAM" id="Phobius"/>
    </source>
</evidence>
<dbReference type="InterPro" id="IPR043502">
    <property type="entry name" value="DNA/RNA_pol_sf"/>
</dbReference>
<dbReference type="Gene3D" id="1.20.1530.20">
    <property type="match status" value="1"/>
</dbReference>
<dbReference type="GO" id="GO:0006813">
    <property type="term" value="P:potassium ion transport"/>
    <property type="evidence" value="ECO:0007669"/>
    <property type="project" value="UniProtKB-KW"/>
</dbReference>
<dbReference type="SUPFAM" id="SSF56672">
    <property type="entry name" value="DNA/RNA polymerases"/>
    <property type="match status" value="1"/>
</dbReference>
<dbReference type="Pfam" id="PF17919">
    <property type="entry name" value="RT_RNaseH_2"/>
    <property type="match status" value="1"/>
</dbReference>
<organism evidence="16 17">
    <name type="scientific">Capsicum baccatum</name>
    <name type="common">Peruvian pepper</name>
    <dbReference type="NCBI Taxonomy" id="33114"/>
    <lineage>
        <taxon>Eukaryota</taxon>
        <taxon>Viridiplantae</taxon>
        <taxon>Streptophyta</taxon>
        <taxon>Embryophyta</taxon>
        <taxon>Tracheophyta</taxon>
        <taxon>Spermatophyta</taxon>
        <taxon>Magnoliopsida</taxon>
        <taxon>eudicotyledons</taxon>
        <taxon>Gunneridae</taxon>
        <taxon>Pentapetalae</taxon>
        <taxon>asterids</taxon>
        <taxon>lamiids</taxon>
        <taxon>Solanales</taxon>
        <taxon>Solanaceae</taxon>
        <taxon>Solanoideae</taxon>
        <taxon>Capsiceae</taxon>
        <taxon>Capsicum</taxon>
    </lineage>
</organism>
<proteinExistence type="inferred from homology"/>
<feature type="transmembrane region" description="Helical" evidence="11">
    <location>
        <begin position="532"/>
        <end position="555"/>
    </location>
</feature>
<feature type="domain" description="Cation/H+ exchanger transmembrane" evidence="12">
    <location>
        <begin position="547"/>
        <end position="924"/>
    </location>
</feature>
<evidence type="ECO:0000256" key="10">
    <source>
        <dbReference type="SAM" id="MobiDB-lite"/>
    </source>
</evidence>
<protein>
    <recommendedName>
        <fullName evidence="18">Cation/H+ exchanger domain-containing protein</fullName>
    </recommendedName>
</protein>
<evidence type="ECO:0000313" key="17">
    <source>
        <dbReference type="Proteomes" id="UP000224567"/>
    </source>
</evidence>
<keyword evidence="7" id="KW-0406">Ion transport</keyword>
<sequence>MKQPSDMNELSVADVHHKDRKALSIEKQPTVEPLSATPLNVEHEDNEGYEELMSALTEIEPYTPKQLDCDLKNQPKAKTPFDEPPMLESQELPDYLRYVFLESRNILPESTDDLSEQHVEALISSLKIYKRAMGWTIDDIIGDSPEKRRSHLEKDRMPTGHAVSKDGIMVDPIKSEAICSWYRPTSPMEVHSFISLEGYYRQFVEGFSSVVASMMRLTRKEVPFQCYASCEVSFLKLKDFLTLALVLTILTEGEGFTIYCDASSVSLGYVLMQRDRVITYASRACGLMPLLSEGKGRAQRLVDYFSSNSVERLARVYTQEVVIYMGYPCSLSQNEALSLLLASGGYFRRCWYPDKSYILQWDSVQLDERLAFIEEPMSILSRDVRRFCSWEILLVKVQWHHCPVEEATWETEHDMRAQYPYMFELSCISLSFTFKDERPFSSGYCMVIMSFGGNLTSGYDDLGVLLLITIVLGVVIPLSSSLILASDYDFYSGKNITEGELPGGVNEKCYAEIPLHSPGLWGLPNSGLFLDFNLPLILLQLAVIFLLTQALHLVLKRIRLPRLISEILAGIILGPTMLGRIPNFTENLFPQQGEIFVDILSKIGYIFFIFVSGVKMDPKVVVRSGSRAWTIGLLAVVIPMSSAASLYFGYFSKDVNLHRYRQPATQTIFLTEGLISFPVIAALLVDLKIMNSELGRLALAASLISDLFSNLGLSILTTLRIGFYAEITTVLSVQSFVFLFVIFALIVFTMRPLSLWIIKKTPEGRPVDSVYIIWACVTVLIALILVDNAGLNYQFGPFILGLVIPDGPPLGSTLVDKLETIVSGLLAPLLVTYCGMKVNLVELYDLAFLNWIWVMVFFSLTVKYASVFLPALACKVPPKDAAALAFIMITQGVIQLYFHLYNVINQTYDGETFSMLIASVFLIASLSHLCVGLLYDQTRIYAGYQKRDIQHASSNSELRLLTCAHRFDDVVAVHKLLDASFPCKESPLSVYALHLVELAGRAAPVLIDHQFGQKNTSGISRSQKMVEVFLSFENQYLGSASTHFFTSMSLPKFMHQDICSLAFDKLASMIILPFHRKWNQQGKTILDSSNLRTINNNVLDMAPCSVAILIDRHKIKRLASQSDHDSSMYQVAVVFIGGNDDREALSYARRMSRSPELQLTVVRFVSWDIDVRENQWDAVLDAEMLKEIRVLGQHQDNVVYREERVKDGAETALIIHAMEEAFDLILVGRRHRDDLQQLLGLNEWNDLPELGPVGDMLAAAEINRPLSVLVVQQQNVKNK</sequence>
<feature type="transmembrane region" description="Helical" evidence="11">
    <location>
        <begin position="881"/>
        <end position="901"/>
    </location>
</feature>
<dbReference type="GO" id="GO:0012505">
    <property type="term" value="C:endomembrane system"/>
    <property type="evidence" value="ECO:0007669"/>
    <property type="project" value="TreeGrafter"/>
</dbReference>
<feature type="transmembrane region" description="Helical" evidence="11">
    <location>
        <begin position="595"/>
        <end position="616"/>
    </location>
</feature>
<feature type="transmembrane region" description="Helical" evidence="11">
    <location>
        <begin position="770"/>
        <end position="786"/>
    </location>
</feature>
<dbReference type="Pfam" id="PF23256">
    <property type="entry name" value="CHX17_2nd"/>
    <property type="match status" value="1"/>
</dbReference>
<keyword evidence="5" id="KW-0630">Potassium</keyword>
<keyword evidence="8 11" id="KW-0472">Membrane</keyword>
<dbReference type="Proteomes" id="UP000224567">
    <property type="component" value="Unassembled WGS sequence"/>
</dbReference>
<evidence type="ECO:0000256" key="8">
    <source>
        <dbReference type="ARBA" id="ARBA00023136"/>
    </source>
</evidence>
<dbReference type="PANTHER" id="PTHR32468:SF22">
    <property type="entry name" value="CATION_H(+) ANTIPORTER 3-LIKE"/>
    <property type="match status" value="1"/>
</dbReference>
<dbReference type="EMBL" id="MLFT02000005">
    <property type="protein sequence ID" value="PHT48622.1"/>
    <property type="molecule type" value="Genomic_DNA"/>
</dbReference>
<evidence type="ECO:0000256" key="7">
    <source>
        <dbReference type="ARBA" id="ARBA00023065"/>
    </source>
</evidence>
<feature type="transmembrane region" description="Helical" evidence="11">
    <location>
        <begin position="668"/>
        <end position="685"/>
    </location>
</feature>
<feature type="transmembrane region" description="Helical" evidence="11">
    <location>
        <begin position="848"/>
        <end position="869"/>
    </location>
</feature>
<feature type="transmembrane region" description="Helical" evidence="11">
    <location>
        <begin position="567"/>
        <end position="583"/>
    </location>
</feature>
<feature type="transmembrane region" description="Helical" evidence="11">
    <location>
        <begin position="697"/>
        <end position="716"/>
    </location>
</feature>
<dbReference type="AlphaFoldDB" id="A0A2G2WTT8"/>
<dbReference type="GO" id="GO:0006885">
    <property type="term" value="P:regulation of pH"/>
    <property type="evidence" value="ECO:0007669"/>
    <property type="project" value="TreeGrafter"/>
</dbReference>
<feature type="domain" description="Cation/H(+) antiporter central" evidence="14">
    <location>
        <begin position="988"/>
        <end position="1113"/>
    </location>
</feature>
<evidence type="ECO:0000259" key="15">
    <source>
        <dbReference type="Pfam" id="PF23259"/>
    </source>
</evidence>
<dbReference type="InterPro" id="IPR038770">
    <property type="entry name" value="Na+/solute_symporter_sf"/>
</dbReference>
<keyword evidence="3" id="KW-0633">Potassium transport</keyword>
<dbReference type="Pfam" id="PF23259">
    <property type="entry name" value="CHX17_C"/>
    <property type="match status" value="1"/>
</dbReference>
<feature type="transmembrane region" description="Helical" evidence="11">
    <location>
        <begin position="628"/>
        <end position="648"/>
    </location>
</feature>
<gene>
    <name evidence="16" type="ORF">CQW23_12830</name>
</gene>
<evidence type="ECO:0000313" key="16">
    <source>
        <dbReference type="EMBL" id="PHT48622.1"/>
    </source>
</evidence>
<dbReference type="GO" id="GO:1902600">
    <property type="term" value="P:proton transmembrane transport"/>
    <property type="evidence" value="ECO:0007669"/>
    <property type="project" value="InterPro"/>
</dbReference>
<dbReference type="PANTHER" id="PTHR32468">
    <property type="entry name" value="CATION/H + ANTIPORTER"/>
    <property type="match status" value="1"/>
</dbReference>
<dbReference type="OrthoDB" id="1938353at2759"/>
<keyword evidence="4 11" id="KW-0812">Transmembrane</keyword>
<accession>A0A2G2WTT8</accession>
<evidence type="ECO:0000259" key="12">
    <source>
        <dbReference type="Pfam" id="PF00999"/>
    </source>
</evidence>
<dbReference type="Pfam" id="PF00999">
    <property type="entry name" value="Na_H_Exchanger"/>
    <property type="match status" value="1"/>
</dbReference>
<evidence type="ECO:0000256" key="9">
    <source>
        <dbReference type="ARBA" id="ARBA00038341"/>
    </source>
</evidence>
<evidence type="ECO:0000256" key="4">
    <source>
        <dbReference type="ARBA" id="ARBA00022692"/>
    </source>
</evidence>
<dbReference type="GO" id="GO:0015297">
    <property type="term" value="F:antiporter activity"/>
    <property type="evidence" value="ECO:0007669"/>
    <property type="project" value="InterPro"/>
</dbReference>
<evidence type="ECO:0008006" key="18">
    <source>
        <dbReference type="Google" id="ProtNLM"/>
    </source>
</evidence>
<reference evidence="17" key="2">
    <citation type="journal article" date="2017" name="J. Anim. Genet.">
        <title>Multiple reference genome sequences of hot pepper reveal the massive evolution of plant disease resistance genes by retroduplication.</title>
        <authorList>
            <person name="Kim S."/>
            <person name="Park J."/>
            <person name="Yeom S.-I."/>
            <person name="Kim Y.-M."/>
            <person name="Seo E."/>
            <person name="Kim K.-T."/>
            <person name="Kim M.-S."/>
            <person name="Lee J.M."/>
            <person name="Cheong K."/>
            <person name="Shin H.-S."/>
            <person name="Kim S.-B."/>
            <person name="Han K."/>
            <person name="Lee J."/>
            <person name="Park M."/>
            <person name="Lee H.-A."/>
            <person name="Lee H.-Y."/>
            <person name="Lee Y."/>
            <person name="Oh S."/>
            <person name="Lee J.H."/>
            <person name="Choi E."/>
            <person name="Choi E."/>
            <person name="Lee S.E."/>
            <person name="Jeon J."/>
            <person name="Kim H."/>
            <person name="Choi G."/>
            <person name="Song H."/>
            <person name="Lee J."/>
            <person name="Lee S.-C."/>
            <person name="Kwon J.-K."/>
            <person name="Lee H.-Y."/>
            <person name="Koo N."/>
            <person name="Hong Y."/>
            <person name="Kim R.W."/>
            <person name="Kang W.-H."/>
            <person name="Huh J.H."/>
            <person name="Kang B.-C."/>
            <person name="Yang T.-J."/>
            <person name="Lee Y.-H."/>
            <person name="Bennetzen J.L."/>
            <person name="Choi D."/>
        </authorList>
    </citation>
    <scope>NUCLEOTIDE SEQUENCE [LARGE SCALE GENOMIC DNA]</scope>
    <source>
        <strain evidence="17">cv. PBC81</strain>
    </source>
</reference>
<dbReference type="InterPro" id="IPR043128">
    <property type="entry name" value="Rev_trsase/Diguanyl_cyclase"/>
</dbReference>